<evidence type="ECO:0000313" key="2">
    <source>
        <dbReference type="Proteomes" id="UP000663874"/>
    </source>
</evidence>
<dbReference type="AlphaFoldDB" id="A0A819JCK7"/>
<proteinExistence type="predicted"/>
<accession>A0A819JCK7</accession>
<gene>
    <name evidence="1" type="ORF">FNK824_LOCUS21987</name>
</gene>
<organism evidence="1 2">
    <name type="scientific">Rotaria sordida</name>
    <dbReference type="NCBI Taxonomy" id="392033"/>
    <lineage>
        <taxon>Eukaryota</taxon>
        <taxon>Metazoa</taxon>
        <taxon>Spiralia</taxon>
        <taxon>Gnathifera</taxon>
        <taxon>Rotifera</taxon>
        <taxon>Eurotatoria</taxon>
        <taxon>Bdelloidea</taxon>
        <taxon>Philodinida</taxon>
        <taxon>Philodinidae</taxon>
        <taxon>Rotaria</taxon>
    </lineage>
</organism>
<evidence type="ECO:0000313" key="1">
    <source>
        <dbReference type="EMBL" id="CAF3928084.1"/>
    </source>
</evidence>
<sequence length="440" mass="51584">MYHLHCQNESILTLDSSLIKEGNFIKLYELEQTLTSNLEKLKIEDTTMLQEKIRRTEQHLGNSGKITLNEEKKRTDMKNFYGDLTTMPSCTEKTTMELLENFERRRLARSLIRLKNSEWINRVSPIVSNNLMHDITDELVQYAHQLEVRLMKLDLCLKYPDHICLAKEILEKIQSMSILERSIPELENDRLDTSTANSALAYIKQCEKVDHVRVKESAADAYEILQNYISEYDVQDDPLQYTHNLKMYLQELSSLSKFTGFRSIEVCIDADSFYQAEQSMDNLSCIQRELADIYASDSISKKSDELKKKMDDIVNTILNRYDSMNVEDYPFHSPNDLLKKLETVALRGRTRYHQTRISVLRKIQQNFNRAIDKLHDVPLDERPAKIRSLNYILCFLPEELQAPFKSRIDEMSQLFTDEEKMQKRNFEVYSKINTSTYSSS</sequence>
<dbReference type="EMBL" id="CAJOBE010004361">
    <property type="protein sequence ID" value="CAF3928084.1"/>
    <property type="molecule type" value="Genomic_DNA"/>
</dbReference>
<dbReference type="Proteomes" id="UP000663874">
    <property type="component" value="Unassembled WGS sequence"/>
</dbReference>
<protein>
    <submittedName>
        <fullName evidence="1">Uncharacterized protein</fullName>
    </submittedName>
</protein>
<comment type="caution">
    <text evidence="1">The sequence shown here is derived from an EMBL/GenBank/DDBJ whole genome shotgun (WGS) entry which is preliminary data.</text>
</comment>
<name>A0A819JCK7_9BILA</name>
<reference evidence="1" key="1">
    <citation type="submission" date="2021-02" db="EMBL/GenBank/DDBJ databases">
        <authorList>
            <person name="Nowell W R."/>
        </authorList>
    </citation>
    <scope>NUCLEOTIDE SEQUENCE</scope>
</reference>